<evidence type="ECO:0008006" key="4">
    <source>
        <dbReference type="Google" id="ProtNLM"/>
    </source>
</evidence>
<dbReference type="Pfam" id="PF11905">
    <property type="entry name" value="DUF3425"/>
    <property type="match status" value="1"/>
</dbReference>
<sequence length="337" mass="38077">MDYPEDPSSSVNDGKQSHRSSTSRTQSGNESMGSSKQRRKVQNRKNQRAHRVRLREKDPAYAPKPPRSFEVLRLRLDEFNDEAPSGGSSQARIPICVAREQPPSSSTRDSQAHINSPPFVFPLSTDHLLHLIQYNVFRAFVSNKNTLKHLLTGWTQACTPADPSTCPVSGPYRDDTSVYPMNPNIPHSLSPTLLQQTCMHSIWINFFPFPRMRDNLIRREGTFDHWELLKDLIGELMSITPTQPRQDGAVTFTVNNPEPLRRVPPPAAEDDDEVTTGRRGLIVWGEPHDMNNWEATPGFLAKWSWVADGCSDVVDSSNGWRAKRGEEPLLLDRSTVK</sequence>
<dbReference type="AlphaFoldDB" id="A0A8H6KGY5"/>
<dbReference type="EMBL" id="WIGO01000088">
    <property type="protein sequence ID" value="KAF6830880.1"/>
    <property type="molecule type" value="Genomic_DNA"/>
</dbReference>
<evidence type="ECO:0000313" key="2">
    <source>
        <dbReference type="EMBL" id="KAF6830880.1"/>
    </source>
</evidence>
<dbReference type="PANTHER" id="PTHR38116">
    <property type="entry name" value="CHROMOSOME 7, WHOLE GENOME SHOTGUN SEQUENCE"/>
    <property type="match status" value="1"/>
</dbReference>
<reference evidence="2" key="1">
    <citation type="journal article" date="2020" name="Phytopathology">
        <title>Genome Sequence Resources of Colletotrichum truncatum, C. plurivorum, C. musicola, and C. sojae: Four Species Pathogenic to Soybean (Glycine max).</title>
        <authorList>
            <person name="Rogerio F."/>
            <person name="Boufleur T.R."/>
            <person name="Ciampi-Guillardi M."/>
            <person name="Sukno S.A."/>
            <person name="Thon M.R."/>
            <person name="Massola Junior N.S."/>
            <person name="Baroncelli R."/>
        </authorList>
    </citation>
    <scope>NUCLEOTIDE SEQUENCE</scope>
    <source>
        <strain evidence="2">LFN00145</strain>
    </source>
</reference>
<gene>
    <name evidence="2" type="ORF">CPLU01_07069</name>
</gene>
<organism evidence="2 3">
    <name type="scientific">Colletotrichum plurivorum</name>
    <dbReference type="NCBI Taxonomy" id="2175906"/>
    <lineage>
        <taxon>Eukaryota</taxon>
        <taxon>Fungi</taxon>
        <taxon>Dikarya</taxon>
        <taxon>Ascomycota</taxon>
        <taxon>Pezizomycotina</taxon>
        <taxon>Sordariomycetes</taxon>
        <taxon>Hypocreomycetidae</taxon>
        <taxon>Glomerellales</taxon>
        <taxon>Glomerellaceae</taxon>
        <taxon>Colletotrichum</taxon>
        <taxon>Colletotrichum orchidearum species complex</taxon>
    </lineage>
</organism>
<comment type="caution">
    <text evidence="2">The sequence shown here is derived from an EMBL/GenBank/DDBJ whole genome shotgun (WGS) entry which is preliminary data.</text>
</comment>
<protein>
    <recommendedName>
        <fullName evidence="4">BZIP domain-containing protein</fullName>
    </recommendedName>
</protein>
<dbReference type="InterPro" id="IPR021833">
    <property type="entry name" value="DUF3425"/>
</dbReference>
<dbReference type="CDD" id="cd14688">
    <property type="entry name" value="bZIP_YAP"/>
    <property type="match status" value="1"/>
</dbReference>
<feature type="compositionally biased region" description="Basic residues" evidence="1">
    <location>
        <begin position="36"/>
        <end position="54"/>
    </location>
</feature>
<accession>A0A8H6KGY5</accession>
<dbReference type="PANTHER" id="PTHR38116:SF1">
    <property type="entry name" value="BZIP DOMAIN-CONTAINING PROTEIN"/>
    <property type="match status" value="1"/>
</dbReference>
<dbReference type="Proteomes" id="UP000654918">
    <property type="component" value="Unassembled WGS sequence"/>
</dbReference>
<name>A0A8H6KGY5_9PEZI</name>
<keyword evidence="3" id="KW-1185">Reference proteome</keyword>
<feature type="region of interest" description="Disordered" evidence="1">
    <location>
        <begin position="1"/>
        <end position="66"/>
    </location>
</feature>
<evidence type="ECO:0000256" key="1">
    <source>
        <dbReference type="SAM" id="MobiDB-lite"/>
    </source>
</evidence>
<proteinExistence type="predicted"/>
<evidence type="ECO:0000313" key="3">
    <source>
        <dbReference type="Proteomes" id="UP000654918"/>
    </source>
</evidence>